<proteinExistence type="predicted"/>
<dbReference type="SUPFAM" id="SSF56496">
    <property type="entry name" value="Fibrinogen C-terminal domain-like"/>
    <property type="match status" value="1"/>
</dbReference>
<dbReference type="InterPro" id="IPR020837">
    <property type="entry name" value="Fibrinogen_CS"/>
</dbReference>
<feature type="domain" description="Fibrinogen C-terminal" evidence="5">
    <location>
        <begin position="1"/>
        <end position="206"/>
    </location>
</feature>
<comment type="caution">
    <text evidence="6">The sequence shown here is derived from an EMBL/GenBank/DDBJ whole genome shotgun (WGS) entry which is preliminary data.</text>
</comment>
<keyword evidence="3" id="KW-1015">Disulfide bond</keyword>
<evidence type="ECO:0000259" key="5">
    <source>
        <dbReference type="PROSITE" id="PS51406"/>
    </source>
</evidence>
<dbReference type="EMBL" id="VSWD01000007">
    <property type="protein sequence ID" value="KAK3098165.1"/>
    <property type="molecule type" value="Genomic_DNA"/>
</dbReference>
<dbReference type="InterPro" id="IPR002181">
    <property type="entry name" value="Fibrinogen_a/b/g_C_dom"/>
</dbReference>
<evidence type="ECO:0000256" key="1">
    <source>
        <dbReference type="ARBA" id="ARBA00004613"/>
    </source>
</evidence>
<dbReference type="SMART" id="SM00186">
    <property type="entry name" value="FBG"/>
    <property type="match status" value="1"/>
</dbReference>
<dbReference type="PANTHER" id="PTHR47221:SF5">
    <property type="entry name" value="FIBRINOGEN C-TERMINAL DOMAIN-CONTAINING PROTEIN"/>
    <property type="match status" value="1"/>
</dbReference>
<evidence type="ECO:0000256" key="4">
    <source>
        <dbReference type="ARBA" id="ARBA00023180"/>
    </source>
</evidence>
<evidence type="ECO:0000313" key="6">
    <source>
        <dbReference type="EMBL" id="KAK3098165.1"/>
    </source>
</evidence>
<protein>
    <recommendedName>
        <fullName evidence="5">Fibrinogen C-terminal domain-containing protein</fullName>
    </recommendedName>
</protein>
<accession>A0AA88Y4A9</accession>
<dbReference type="InterPro" id="IPR037579">
    <property type="entry name" value="FIB_ANG-like"/>
</dbReference>
<comment type="subcellular location">
    <subcellularLocation>
        <location evidence="1">Secreted</location>
    </subcellularLocation>
</comment>
<keyword evidence="2" id="KW-0964">Secreted</keyword>
<evidence type="ECO:0000313" key="7">
    <source>
        <dbReference type="Proteomes" id="UP001186944"/>
    </source>
</evidence>
<keyword evidence="7" id="KW-1185">Reference proteome</keyword>
<dbReference type="PROSITE" id="PS00514">
    <property type="entry name" value="FIBRINOGEN_C_1"/>
    <property type="match status" value="1"/>
</dbReference>
<dbReference type="GO" id="GO:0005201">
    <property type="term" value="F:extracellular matrix structural constituent"/>
    <property type="evidence" value="ECO:0007669"/>
    <property type="project" value="TreeGrafter"/>
</dbReference>
<dbReference type="PROSITE" id="PS51406">
    <property type="entry name" value="FIBRINOGEN_C_2"/>
    <property type="match status" value="1"/>
</dbReference>
<reference evidence="6" key="1">
    <citation type="submission" date="2019-08" db="EMBL/GenBank/DDBJ databases">
        <title>The improved chromosome-level genome for the pearl oyster Pinctada fucata martensii using PacBio sequencing and Hi-C.</title>
        <authorList>
            <person name="Zheng Z."/>
        </authorList>
    </citation>
    <scope>NUCLEOTIDE SEQUENCE</scope>
    <source>
        <strain evidence="6">ZZ-2019</strain>
        <tissue evidence="6">Adductor muscle</tissue>
    </source>
</reference>
<organism evidence="6 7">
    <name type="scientific">Pinctada imbricata</name>
    <name type="common">Atlantic pearl-oyster</name>
    <name type="synonym">Pinctada martensii</name>
    <dbReference type="NCBI Taxonomy" id="66713"/>
    <lineage>
        <taxon>Eukaryota</taxon>
        <taxon>Metazoa</taxon>
        <taxon>Spiralia</taxon>
        <taxon>Lophotrochozoa</taxon>
        <taxon>Mollusca</taxon>
        <taxon>Bivalvia</taxon>
        <taxon>Autobranchia</taxon>
        <taxon>Pteriomorphia</taxon>
        <taxon>Pterioida</taxon>
        <taxon>Pterioidea</taxon>
        <taxon>Pteriidae</taxon>
        <taxon>Pinctada</taxon>
    </lineage>
</organism>
<dbReference type="GO" id="GO:0030674">
    <property type="term" value="F:protein-macromolecule adaptor activity"/>
    <property type="evidence" value="ECO:0007669"/>
    <property type="project" value="TreeGrafter"/>
</dbReference>
<sequence>MRTSGVYQIRPRGAAYVESIYCEFVNDTAYNVIQRRFDGLLDFERGWVEYKYGFGSLYGDHWLGNEIAHLLSNQRHYNLRIDLWDWEGGRAYAEYSVFSVDNEANKYTLKVSGYSGNAGDSLSYHNGLKFSTEDNDNDVNIRSCAKDNKSGWWFESCFLANLNGVYRKGWYTHKQSSTSDGIVWYTLKNTESYSLKKVEMKMYRAS</sequence>
<dbReference type="InterPro" id="IPR036056">
    <property type="entry name" value="Fibrinogen-like_C"/>
</dbReference>
<dbReference type="InterPro" id="IPR014716">
    <property type="entry name" value="Fibrinogen_a/b/g_C_1"/>
</dbReference>
<keyword evidence="4" id="KW-0325">Glycoprotein</keyword>
<dbReference type="Proteomes" id="UP001186944">
    <property type="component" value="Unassembled WGS sequence"/>
</dbReference>
<gene>
    <name evidence="6" type="ORF">FSP39_016820</name>
</gene>
<dbReference type="AlphaFoldDB" id="A0AA88Y4A9"/>
<name>A0AA88Y4A9_PINIB</name>
<dbReference type="Gene3D" id="3.90.215.10">
    <property type="entry name" value="Gamma Fibrinogen, chain A, domain 1"/>
    <property type="match status" value="1"/>
</dbReference>
<dbReference type="PANTHER" id="PTHR47221">
    <property type="entry name" value="FIBRINOGEN ALPHA CHAIN"/>
    <property type="match status" value="1"/>
</dbReference>
<evidence type="ECO:0000256" key="2">
    <source>
        <dbReference type="ARBA" id="ARBA00022525"/>
    </source>
</evidence>
<dbReference type="GO" id="GO:0034116">
    <property type="term" value="P:positive regulation of heterotypic cell-cell adhesion"/>
    <property type="evidence" value="ECO:0007669"/>
    <property type="project" value="TreeGrafter"/>
</dbReference>
<dbReference type="GO" id="GO:0005577">
    <property type="term" value="C:fibrinogen complex"/>
    <property type="evidence" value="ECO:0007669"/>
    <property type="project" value="TreeGrafter"/>
</dbReference>
<evidence type="ECO:0000256" key="3">
    <source>
        <dbReference type="ARBA" id="ARBA00023157"/>
    </source>
</evidence>
<dbReference type="Pfam" id="PF00147">
    <property type="entry name" value="Fibrinogen_C"/>
    <property type="match status" value="1"/>
</dbReference>
<dbReference type="CDD" id="cd00087">
    <property type="entry name" value="FReD"/>
    <property type="match status" value="1"/>
</dbReference>